<dbReference type="STRING" id="576117.SAMN04488138_14610"/>
<evidence type="ECO:0000313" key="2">
    <source>
        <dbReference type="EMBL" id="SFK16680.1"/>
    </source>
</evidence>
<dbReference type="Proteomes" id="UP000183299">
    <property type="component" value="Unassembled WGS sequence"/>
</dbReference>
<gene>
    <name evidence="2" type="ORF">SAMN04488138_14610</name>
</gene>
<dbReference type="AlphaFoldDB" id="A0A1I3XAS6"/>
<accession>A0A1I3XAS6</accession>
<dbReference type="EMBL" id="FORY01000046">
    <property type="protein sequence ID" value="SFK16680.1"/>
    <property type="molecule type" value="Genomic_DNA"/>
</dbReference>
<protein>
    <submittedName>
        <fullName evidence="2">Uncharacterized protein</fullName>
    </submittedName>
</protein>
<feature type="region of interest" description="Disordered" evidence="1">
    <location>
        <begin position="144"/>
        <end position="170"/>
    </location>
</feature>
<reference evidence="2 3" key="1">
    <citation type="submission" date="2016-10" db="EMBL/GenBank/DDBJ databases">
        <authorList>
            <person name="de Groot N.N."/>
        </authorList>
    </citation>
    <scope>NUCLEOTIDE SEQUENCE [LARGE SCALE GENOMIC DNA]</scope>
    <source>
        <strain evidence="2 3">CGMCC 1.8891</strain>
    </source>
</reference>
<keyword evidence="3" id="KW-1185">Reference proteome</keyword>
<evidence type="ECO:0000256" key="1">
    <source>
        <dbReference type="SAM" id="MobiDB-lite"/>
    </source>
</evidence>
<dbReference type="RefSeq" id="WP_139222554.1">
    <property type="nucleotide sequence ID" value="NZ_FORY01000046.1"/>
</dbReference>
<proteinExistence type="predicted"/>
<name>A0A1I3XAS6_9RHOB</name>
<dbReference type="GeneID" id="98667087"/>
<sequence>MVGLVEICAEDCLPTIQPSIHTESYGNFICNVYRIRPAGETEWLIVDSGEPIQIDCRTIKMRQAEFDSFETEYVRPPTIAQRDKYDWDGIYQFICLRIFEEGITETLIQLIHEVQDWCMRRSDGKDMPDESTLRKRLRPLYKSLKGSMDEEPTVSPPLLEHAATQSPQPD</sequence>
<organism evidence="2 3">
    <name type="scientific">Celeribacter halophilus</name>
    <dbReference type="NCBI Taxonomy" id="576117"/>
    <lineage>
        <taxon>Bacteria</taxon>
        <taxon>Pseudomonadati</taxon>
        <taxon>Pseudomonadota</taxon>
        <taxon>Alphaproteobacteria</taxon>
        <taxon>Rhodobacterales</taxon>
        <taxon>Roseobacteraceae</taxon>
        <taxon>Celeribacter</taxon>
    </lineage>
</organism>
<evidence type="ECO:0000313" key="3">
    <source>
        <dbReference type="Proteomes" id="UP000183299"/>
    </source>
</evidence>
<dbReference type="OrthoDB" id="8222794at2"/>